<dbReference type="InterPro" id="IPR027417">
    <property type="entry name" value="P-loop_NTPase"/>
</dbReference>
<dbReference type="InterPro" id="IPR051535">
    <property type="entry name" value="Siderophore_ABC-ATPase"/>
</dbReference>
<keyword evidence="7" id="KW-0472">Membrane</keyword>
<keyword evidence="4" id="KW-0410">Iron transport</keyword>
<dbReference type="InterPro" id="IPR003959">
    <property type="entry name" value="ATPase_AAA_core"/>
</dbReference>
<organism evidence="10 11">
    <name type="scientific">Corynebacterium breve</name>
    <dbReference type="NCBI Taxonomy" id="3049799"/>
    <lineage>
        <taxon>Bacteria</taxon>
        <taxon>Bacillati</taxon>
        <taxon>Actinomycetota</taxon>
        <taxon>Actinomycetes</taxon>
        <taxon>Mycobacteriales</taxon>
        <taxon>Corynebacteriaceae</taxon>
        <taxon>Corynebacterium</taxon>
    </lineage>
</organism>
<dbReference type="SMART" id="SM00382">
    <property type="entry name" value="AAA"/>
    <property type="match status" value="1"/>
</dbReference>
<dbReference type="Gene3D" id="3.40.50.300">
    <property type="entry name" value="P-loop containing nucleotide triphosphate hydrolases"/>
    <property type="match status" value="2"/>
</dbReference>
<feature type="domain" description="AAA+ ATPase" evidence="9">
    <location>
        <begin position="35"/>
        <end position="201"/>
    </location>
</feature>
<evidence type="ECO:0000313" key="10">
    <source>
        <dbReference type="EMBL" id="WIM67584.1"/>
    </source>
</evidence>
<evidence type="ECO:0000256" key="7">
    <source>
        <dbReference type="ARBA" id="ARBA00023136"/>
    </source>
</evidence>
<gene>
    <name evidence="10" type="ORF">QP027_10915</name>
</gene>
<protein>
    <submittedName>
        <fullName evidence="10">AAA family ATPase</fullName>
    </submittedName>
</protein>
<reference evidence="10 11" key="1">
    <citation type="submission" date="2023-05" db="EMBL/GenBank/DDBJ databases">
        <title>Corynebacterium suedekumii sp. nov. and Corynebacterium breve sp. nov. isolated from raw cow's milk.</title>
        <authorList>
            <person name="Baer M.K."/>
            <person name="Mehl L."/>
            <person name="Hellmuth R."/>
            <person name="Marke G."/>
            <person name="Lipski A."/>
        </authorList>
    </citation>
    <scope>NUCLEOTIDE SEQUENCE [LARGE SCALE GENOMIC DNA]</scope>
    <source>
        <strain evidence="10 11">R4</strain>
    </source>
</reference>
<dbReference type="Proteomes" id="UP001225598">
    <property type="component" value="Chromosome"/>
</dbReference>
<dbReference type="InterPro" id="IPR038729">
    <property type="entry name" value="Rad50/SbcC_AAA"/>
</dbReference>
<dbReference type="SUPFAM" id="SSF52540">
    <property type="entry name" value="P-loop containing nucleoside triphosphate hydrolases"/>
    <property type="match status" value="1"/>
</dbReference>
<keyword evidence="5" id="KW-0408">Iron</keyword>
<evidence type="ECO:0000256" key="1">
    <source>
        <dbReference type="ARBA" id="ARBA00004202"/>
    </source>
</evidence>
<evidence type="ECO:0000256" key="6">
    <source>
        <dbReference type="ARBA" id="ARBA00023065"/>
    </source>
</evidence>
<name>A0ABY8VD50_9CORY</name>
<dbReference type="PANTHER" id="PTHR42771">
    <property type="entry name" value="IRON(3+)-HYDROXAMATE IMPORT ATP-BINDING PROTEIN FHUC"/>
    <property type="match status" value="1"/>
</dbReference>
<dbReference type="PANTHER" id="PTHR42771:SF2">
    <property type="entry name" value="IRON(3+)-HYDROXAMATE IMPORT ATP-BINDING PROTEIN FHUC"/>
    <property type="match status" value="1"/>
</dbReference>
<evidence type="ECO:0000259" key="9">
    <source>
        <dbReference type="SMART" id="SM00382"/>
    </source>
</evidence>
<evidence type="ECO:0000313" key="11">
    <source>
        <dbReference type="Proteomes" id="UP001225598"/>
    </source>
</evidence>
<feature type="compositionally biased region" description="Polar residues" evidence="8">
    <location>
        <begin position="73"/>
        <end position="84"/>
    </location>
</feature>
<evidence type="ECO:0000256" key="3">
    <source>
        <dbReference type="ARBA" id="ARBA00022475"/>
    </source>
</evidence>
<comment type="subcellular location">
    <subcellularLocation>
        <location evidence="1">Cell membrane</location>
        <topology evidence="1">Peripheral membrane protein</topology>
    </subcellularLocation>
</comment>
<keyword evidence="3" id="KW-1003">Cell membrane</keyword>
<evidence type="ECO:0000256" key="5">
    <source>
        <dbReference type="ARBA" id="ARBA00023004"/>
    </source>
</evidence>
<evidence type="ECO:0000256" key="4">
    <source>
        <dbReference type="ARBA" id="ARBA00022496"/>
    </source>
</evidence>
<dbReference type="EMBL" id="CP126969">
    <property type="protein sequence ID" value="WIM67584.1"/>
    <property type="molecule type" value="Genomic_DNA"/>
</dbReference>
<sequence length="234" mass="25809">MFLTRARIDQPQNLPAYVRKLPVVQTIIKRPLEFTEPITIFTGENGTGKSTVVEALAAAMGANSEGGSKHARFSTTPESHSPLSQHVVCTRRENPRDVFFVRGESFLNLANFYASMIDPLNDLPTLSHGQSLMRVFRYRLGSQGLFFLDEPEDGLSVFRQLELLGILYHLAKGGSQIIMATHSPVLLGIPGAHILSVENGLQATAFNLCEAVIAHRELIDDPHGTIRYLLGDDQ</sequence>
<proteinExistence type="predicted"/>
<keyword evidence="2" id="KW-0813">Transport</keyword>
<keyword evidence="11" id="KW-1185">Reference proteome</keyword>
<evidence type="ECO:0000256" key="8">
    <source>
        <dbReference type="SAM" id="MobiDB-lite"/>
    </source>
</evidence>
<dbReference type="InterPro" id="IPR003593">
    <property type="entry name" value="AAA+_ATPase"/>
</dbReference>
<dbReference type="Pfam" id="PF13304">
    <property type="entry name" value="AAA_21"/>
    <property type="match status" value="1"/>
</dbReference>
<keyword evidence="6" id="KW-0406">Ion transport</keyword>
<evidence type="ECO:0000256" key="2">
    <source>
        <dbReference type="ARBA" id="ARBA00022448"/>
    </source>
</evidence>
<dbReference type="CDD" id="cd00267">
    <property type="entry name" value="ABC_ATPase"/>
    <property type="match status" value="1"/>
</dbReference>
<dbReference type="Pfam" id="PF13476">
    <property type="entry name" value="AAA_23"/>
    <property type="match status" value="1"/>
</dbReference>
<accession>A0ABY8VD50</accession>
<feature type="region of interest" description="Disordered" evidence="8">
    <location>
        <begin position="64"/>
        <end position="85"/>
    </location>
</feature>
<dbReference type="RefSeq" id="WP_284824780.1">
    <property type="nucleotide sequence ID" value="NZ_CP126969.1"/>
</dbReference>